<protein>
    <submittedName>
        <fullName evidence="1">Twin-arginine translocation pathway signal protein</fullName>
    </submittedName>
</protein>
<proteinExistence type="predicted"/>
<reference evidence="1 2" key="1">
    <citation type="submission" date="2019-03" db="EMBL/GenBank/DDBJ databases">
        <title>Ramlibacter rhizophilus CCTCC AB2015357, whole genome shotgun sequence.</title>
        <authorList>
            <person name="Zhang X."/>
            <person name="Feng G."/>
            <person name="Zhu H."/>
        </authorList>
    </citation>
    <scope>NUCLEOTIDE SEQUENCE [LARGE SCALE GENOMIC DNA]</scope>
    <source>
        <strain evidence="1 2">CCTCC AB2015357</strain>
    </source>
</reference>
<name>A0A4Z0BFT0_9BURK</name>
<dbReference type="Proteomes" id="UP000297564">
    <property type="component" value="Unassembled WGS sequence"/>
</dbReference>
<dbReference type="Gene3D" id="3.40.109.10">
    <property type="entry name" value="NADH Oxidase"/>
    <property type="match status" value="1"/>
</dbReference>
<evidence type="ECO:0000313" key="1">
    <source>
        <dbReference type="EMBL" id="TFY97239.1"/>
    </source>
</evidence>
<gene>
    <name evidence="1" type="ORF">EZ242_17050</name>
</gene>
<dbReference type="GO" id="GO:0016491">
    <property type="term" value="F:oxidoreductase activity"/>
    <property type="evidence" value="ECO:0007669"/>
    <property type="project" value="InterPro"/>
</dbReference>
<dbReference type="OrthoDB" id="272552at2"/>
<dbReference type="AlphaFoldDB" id="A0A4Z0BFT0"/>
<sequence length="392" mass="43061">MDRRSFIRLVGGGTVAAAIAPLSGCSLTSAYPPEALEAWRGPGAEPDVRRWAVAHAITAPNPHNLQPWLVDLREPGVITLMTDRERVLPHTDPFGRQILIGHGAFIELLVIALAERGHGADVVLWPQGELGANLRDWDRRPVARIVLRPQGERDPLFAQLLQRHTPKSDFDTTRPVAASTLQALLASVPPSLPAIRGGGTVDVAALDPLRRLCWESAQVELLTPRTVMESIHLTRVGPKEILAHRDGITLNSLMIRGVDALGMFDRENPPAEGSQAYKNMMARFEGHSRTAMGFVWLAGRNGRHEQVQAGRAYVRLQLKATELGVGVHPMSQALQEFQEMAPHYAQAHRLMLNRPAPASPEDETLQMFCRLGYTASPAPATPRRVFKAFVVA</sequence>
<dbReference type="SUPFAM" id="SSF55469">
    <property type="entry name" value="FMN-dependent nitroreductase-like"/>
    <property type="match status" value="1"/>
</dbReference>
<accession>A0A4Z0BFT0</accession>
<dbReference type="InterPro" id="IPR000415">
    <property type="entry name" value="Nitroreductase-like"/>
</dbReference>
<dbReference type="EMBL" id="SMLL01000007">
    <property type="protein sequence ID" value="TFY97239.1"/>
    <property type="molecule type" value="Genomic_DNA"/>
</dbReference>
<keyword evidence="2" id="KW-1185">Reference proteome</keyword>
<dbReference type="RefSeq" id="WP_135286406.1">
    <property type="nucleotide sequence ID" value="NZ_SMLL01000007.1"/>
</dbReference>
<evidence type="ECO:0000313" key="2">
    <source>
        <dbReference type="Proteomes" id="UP000297564"/>
    </source>
</evidence>
<dbReference type="NCBIfam" id="NF047509">
    <property type="entry name" value="Rv3131_FMN_oxido"/>
    <property type="match status" value="1"/>
</dbReference>
<comment type="caution">
    <text evidence="1">The sequence shown here is derived from an EMBL/GenBank/DDBJ whole genome shotgun (WGS) entry which is preliminary data.</text>
</comment>
<organism evidence="1 2">
    <name type="scientific">Ramlibacter rhizophilus</name>
    <dbReference type="NCBI Taxonomy" id="1781167"/>
    <lineage>
        <taxon>Bacteria</taxon>
        <taxon>Pseudomonadati</taxon>
        <taxon>Pseudomonadota</taxon>
        <taxon>Betaproteobacteria</taxon>
        <taxon>Burkholderiales</taxon>
        <taxon>Comamonadaceae</taxon>
        <taxon>Ramlibacter</taxon>
    </lineage>
</organism>